<accession>A0ACB8Q9C5</accession>
<comment type="caution">
    <text evidence="1">The sequence shown here is derived from an EMBL/GenBank/DDBJ whole genome shotgun (WGS) entry which is preliminary data.</text>
</comment>
<organism evidence="1 2">
    <name type="scientific">Vararia minispora EC-137</name>
    <dbReference type="NCBI Taxonomy" id="1314806"/>
    <lineage>
        <taxon>Eukaryota</taxon>
        <taxon>Fungi</taxon>
        <taxon>Dikarya</taxon>
        <taxon>Basidiomycota</taxon>
        <taxon>Agaricomycotina</taxon>
        <taxon>Agaricomycetes</taxon>
        <taxon>Russulales</taxon>
        <taxon>Lachnocladiaceae</taxon>
        <taxon>Vararia</taxon>
    </lineage>
</organism>
<dbReference type="EMBL" id="MU273758">
    <property type="protein sequence ID" value="KAI0028393.1"/>
    <property type="molecule type" value="Genomic_DNA"/>
</dbReference>
<reference evidence="1" key="2">
    <citation type="journal article" date="2022" name="New Phytol.">
        <title>Evolutionary transition to the ectomycorrhizal habit in the genomes of a hyperdiverse lineage of mushroom-forming fungi.</title>
        <authorList>
            <person name="Looney B."/>
            <person name="Miyauchi S."/>
            <person name="Morin E."/>
            <person name="Drula E."/>
            <person name="Courty P.E."/>
            <person name="Kohler A."/>
            <person name="Kuo A."/>
            <person name="LaButti K."/>
            <person name="Pangilinan J."/>
            <person name="Lipzen A."/>
            <person name="Riley R."/>
            <person name="Andreopoulos W."/>
            <person name="He G."/>
            <person name="Johnson J."/>
            <person name="Nolan M."/>
            <person name="Tritt A."/>
            <person name="Barry K.W."/>
            <person name="Grigoriev I.V."/>
            <person name="Nagy L.G."/>
            <person name="Hibbett D."/>
            <person name="Henrissat B."/>
            <person name="Matheny P.B."/>
            <person name="Labbe J."/>
            <person name="Martin F.M."/>
        </authorList>
    </citation>
    <scope>NUCLEOTIDE SEQUENCE</scope>
    <source>
        <strain evidence="1">EC-137</strain>
    </source>
</reference>
<evidence type="ECO:0000313" key="1">
    <source>
        <dbReference type="EMBL" id="KAI0028393.1"/>
    </source>
</evidence>
<gene>
    <name evidence="1" type="ORF">K488DRAFT_58727</name>
</gene>
<sequence>MVTLVVGQVAGTLLSPKVFIIDFFTSEASVWYGIPEFNLLARNISVPGLSPLFPTVHCTQDGIVCQVITGEAEINAASTITALYLSPSFNLQKTYFLLAGIAGISPRMATLGSVTFARFSVQVALQFEFDAREKPSNSFTGYIPQGATSPDQCPTIIYGTEVFQLNDALRQRAIAFAKTAKLNDTASAQAYRAKYKPNPQFAAAVAPPSIVACDSATSDNFWTGNFLAQAFENTVMVFTNGSGTYCTTQQEDNGVLEALLRGALAGRVDFGRIIEMRTGSDFDRPAPGMTAADNLFNGADAGFEAALLNIHTAGVKVIEGIIMNWASTFAAGIPPTNNIGDVFGSLGGEPLLGARDQVALSRRSRIPSSVLVRL</sequence>
<reference evidence="1" key="1">
    <citation type="submission" date="2021-02" db="EMBL/GenBank/DDBJ databases">
        <authorList>
            <consortium name="DOE Joint Genome Institute"/>
            <person name="Ahrendt S."/>
            <person name="Looney B.P."/>
            <person name="Miyauchi S."/>
            <person name="Morin E."/>
            <person name="Drula E."/>
            <person name="Courty P.E."/>
            <person name="Chicoki N."/>
            <person name="Fauchery L."/>
            <person name="Kohler A."/>
            <person name="Kuo A."/>
            <person name="Labutti K."/>
            <person name="Pangilinan J."/>
            <person name="Lipzen A."/>
            <person name="Riley R."/>
            <person name="Andreopoulos W."/>
            <person name="He G."/>
            <person name="Johnson J."/>
            <person name="Barry K.W."/>
            <person name="Grigoriev I.V."/>
            <person name="Nagy L."/>
            <person name="Hibbett D."/>
            <person name="Henrissat B."/>
            <person name="Matheny P.B."/>
            <person name="Labbe J."/>
            <person name="Martin F."/>
        </authorList>
    </citation>
    <scope>NUCLEOTIDE SEQUENCE</scope>
    <source>
        <strain evidence="1">EC-137</strain>
    </source>
</reference>
<name>A0ACB8Q9C5_9AGAM</name>
<proteinExistence type="predicted"/>
<dbReference type="Proteomes" id="UP000814128">
    <property type="component" value="Unassembled WGS sequence"/>
</dbReference>
<protein>
    <submittedName>
        <fullName evidence="1">Purine nucleoside permease</fullName>
    </submittedName>
</protein>
<keyword evidence="2" id="KW-1185">Reference proteome</keyword>
<evidence type="ECO:0000313" key="2">
    <source>
        <dbReference type="Proteomes" id="UP000814128"/>
    </source>
</evidence>